<dbReference type="InterPro" id="IPR011701">
    <property type="entry name" value="MFS"/>
</dbReference>
<dbReference type="SUPFAM" id="SSF103473">
    <property type="entry name" value="MFS general substrate transporter"/>
    <property type="match status" value="1"/>
</dbReference>
<organism evidence="6 7">
    <name type="scientific">Sphingobium phenoxybenzoativorans</name>
    <dbReference type="NCBI Taxonomy" id="1592790"/>
    <lineage>
        <taxon>Bacteria</taxon>
        <taxon>Pseudomonadati</taxon>
        <taxon>Pseudomonadota</taxon>
        <taxon>Alphaproteobacteria</taxon>
        <taxon>Sphingomonadales</taxon>
        <taxon>Sphingomonadaceae</taxon>
        <taxon>Sphingobium</taxon>
    </lineage>
</organism>
<feature type="transmembrane region" description="Helical" evidence="4">
    <location>
        <begin position="176"/>
        <end position="197"/>
    </location>
</feature>
<proteinExistence type="predicted"/>
<dbReference type="Proteomes" id="UP000681425">
    <property type="component" value="Chromosome"/>
</dbReference>
<keyword evidence="3 4" id="KW-0472">Membrane</keyword>
<evidence type="ECO:0000256" key="3">
    <source>
        <dbReference type="ARBA" id="ARBA00023136"/>
    </source>
</evidence>
<dbReference type="Pfam" id="PF07690">
    <property type="entry name" value="MFS_1"/>
    <property type="match status" value="1"/>
</dbReference>
<dbReference type="Gene3D" id="1.20.1250.20">
    <property type="entry name" value="MFS general substrate transporter like domains"/>
    <property type="match status" value="2"/>
</dbReference>
<evidence type="ECO:0000313" key="7">
    <source>
        <dbReference type="Proteomes" id="UP000681425"/>
    </source>
</evidence>
<feature type="transmembrane region" description="Helical" evidence="4">
    <location>
        <begin position="87"/>
        <end position="110"/>
    </location>
</feature>
<dbReference type="PANTHER" id="PTHR11360">
    <property type="entry name" value="MONOCARBOXYLATE TRANSPORTER"/>
    <property type="match status" value="1"/>
</dbReference>
<dbReference type="GO" id="GO:0022857">
    <property type="term" value="F:transmembrane transporter activity"/>
    <property type="evidence" value="ECO:0007669"/>
    <property type="project" value="InterPro"/>
</dbReference>
<reference evidence="6" key="1">
    <citation type="submission" date="2021-04" db="EMBL/GenBank/DDBJ databases">
        <title>Isolation of p-tert-butylphenol degrading bacteria Sphingobium phenoxybenzoativorans Tas13 from active sludge.</title>
        <authorList>
            <person name="Li Y."/>
        </authorList>
    </citation>
    <scope>NUCLEOTIDE SEQUENCE</scope>
    <source>
        <strain evidence="6">Tas13</strain>
    </source>
</reference>
<protein>
    <submittedName>
        <fullName evidence="6">MFS transporter</fullName>
    </submittedName>
</protein>
<feature type="transmembrane region" description="Helical" evidence="4">
    <location>
        <begin position="231"/>
        <end position="254"/>
    </location>
</feature>
<dbReference type="PROSITE" id="PS50850">
    <property type="entry name" value="MFS"/>
    <property type="match status" value="1"/>
</dbReference>
<dbReference type="KEGG" id="spph:KFK14_04430"/>
<feature type="transmembrane region" description="Helical" evidence="4">
    <location>
        <begin position="57"/>
        <end position="75"/>
    </location>
</feature>
<dbReference type="InterPro" id="IPR020846">
    <property type="entry name" value="MFS_dom"/>
</dbReference>
<gene>
    <name evidence="6" type="ORF">KFK14_04430</name>
</gene>
<evidence type="ECO:0000256" key="4">
    <source>
        <dbReference type="SAM" id="Phobius"/>
    </source>
</evidence>
<dbReference type="AlphaFoldDB" id="A0A975K984"/>
<feature type="transmembrane region" description="Helical" evidence="4">
    <location>
        <begin position="318"/>
        <end position="343"/>
    </location>
</feature>
<dbReference type="PANTHER" id="PTHR11360:SF290">
    <property type="entry name" value="MONOCARBOXYLATE MFS PERMEASE"/>
    <property type="match status" value="1"/>
</dbReference>
<feature type="transmembrane region" description="Helical" evidence="4">
    <location>
        <begin position="384"/>
        <end position="405"/>
    </location>
</feature>
<dbReference type="RefSeq" id="WP_212610009.1">
    <property type="nucleotide sequence ID" value="NZ_CP073910.1"/>
</dbReference>
<keyword evidence="2 4" id="KW-1133">Transmembrane helix</keyword>
<feature type="domain" description="Major facilitator superfamily (MFS) profile" evidence="5">
    <location>
        <begin position="21"/>
        <end position="410"/>
    </location>
</feature>
<feature type="transmembrane region" description="Helical" evidence="4">
    <location>
        <begin position="116"/>
        <end position="139"/>
    </location>
</feature>
<evidence type="ECO:0000256" key="1">
    <source>
        <dbReference type="ARBA" id="ARBA00022692"/>
    </source>
</evidence>
<evidence type="ECO:0000313" key="6">
    <source>
        <dbReference type="EMBL" id="QUT06694.1"/>
    </source>
</evidence>
<feature type="transmembrane region" description="Helical" evidence="4">
    <location>
        <begin position="146"/>
        <end position="170"/>
    </location>
</feature>
<name>A0A975K984_9SPHN</name>
<feature type="transmembrane region" description="Helical" evidence="4">
    <location>
        <begin position="21"/>
        <end position="45"/>
    </location>
</feature>
<dbReference type="EMBL" id="CP073910">
    <property type="protein sequence ID" value="QUT06694.1"/>
    <property type="molecule type" value="Genomic_DNA"/>
</dbReference>
<evidence type="ECO:0000259" key="5">
    <source>
        <dbReference type="PROSITE" id="PS50850"/>
    </source>
</evidence>
<keyword evidence="1 4" id="KW-0812">Transmembrane</keyword>
<feature type="transmembrane region" description="Helical" evidence="4">
    <location>
        <begin position="266"/>
        <end position="288"/>
    </location>
</feature>
<dbReference type="InterPro" id="IPR050327">
    <property type="entry name" value="Proton-linked_MCT"/>
</dbReference>
<dbReference type="InterPro" id="IPR036259">
    <property type="entry name" value="MFS_trans_sf"/>
</dbReference>
<keyword evidence="7" id="KW-1185">Reference proteome</keyword>
<evidence type="ECO:0000256" key="2">
    <source>
        <dbReference type="ARBA" id="ARBA00022989"/>
    </source>
</evidence>
<accession>A0A975K984</accession>
<feature type="transmembrane region" description="Helical" evidence="4">
    <location>
        <begin position="355"/>
        <end position="378"/>
    </location>
</feature>
<feature type="transmembrane region" description="Helical" evidence="4">
    <location>
        <begin position="295"/>
        <end position="312"/>
    </location>
</feature>
<sequence>MAQAEPTENSAWSEWRAHWRIVLAAAAGVGVCSLHYYALGAFMLPLQEEFGWSRAEISSGLLMTSFGMLIAGPLFGTLADRWSARKLALSGLALYCVALGLLGTVGSSLWSWYCAWAFLALAQGVAGFVVWTLVVASAFNRHRGLALALTMGGTAMASTIAPPLAHAIIAGFGWRVALWSLAAGGFLVAFPLAWRYFHDPRLEKGRPHAAPASRPQLSGLTFPQACKTRQFWQIIVSVAIMSCGVSALIVHLVPMLSDRGATPARAAAMAAMIGPSMFAGRLLSGLLLDRFPGSVVAAAFLLAPAAACRLLLGFDGEGWHGFLVAGLAGFTAGAEVDLIAYIASRYFGMRSYGAIYGLFGGVFAFGSGLAPLLAGAVFDHARSYAPILSMLTPVMLFASFLMLTLGRYAHQPAPETGASPSAPLHI</sequence>